<feature type="domain" description="NADH:quinone oxidoreductase/Mrp antiporter transmembrane" evidence="7">
    <location>
        <begin position="120"/>
        <end position="202"/>
    </location>
</feature>
<keyword evidence="8" id="KW-0496">Mitochondrion</keyword>
<feature type="transmembrane region" description="Helical" evidence="6">
    <location>
        <begin position="651"/>
        <end position="670"/>
    </location>
</feature>
<feature type="transmembrane region" description="Helical" evidence="6">
    <location>
        <begin position="72"/>
        <end position="93"/>
    </location>
</feature>
<accession>Q9TAI8</accession>
<proteinExistence type="predicted"/>
<feature type="compositionally biased region" description="Polar residues" evidence="5">
    <location>
        <begin position="433"/>
        <end position="450"/>
    </location>
</feature>
<keyword evidence="2 6" id="KW-0812">Transmembrane</keyword>
<dbReference type="GO" id="GO:0016020">
    <property type="term" value="C:membrane"/>
    <property type="evidence" value="ECO:0007669"/>
    <property type="project" value="UniProtKB-SubCell"/>
</dbReference>
<feature type="domain" description="NADH:quinone oxidoreductase/Mrp antiporter transmembrane" evidence="7">
    <location>
        <begin position="505"/>
        <end position="736"/>
    </location>
</feature>
<feature type="transmembrane region" description="Helical" evidence="6">
    <location>
        <begin position="100"/>
        <end position="117"/>
    </location>
</feature>
<feature type="transmembrane region" description="Helical" evidence="6">
    <location>
        <begin position="624"/>
        <end position="645"/>
    </location>
</feature>
<geneLocation type="mitochondrion" evidence="8"/>
<dbReference type="GeneID" id="800817"/>
<keyword evidence="8" id="KW-0560">Oxidoreductase</keyword>
<feature type="transmembrane region" description="Helical" evidence="6">
    <location>
        <begin position="594"/>
        <end position="612"/>
    </location>
</feature>
<sequence>MMLWTFFWEIEMIWLLVLFICFSFFVELKSSAISSLCLMFFFWVILVTQLSFSLKNFLILNPGETLLLDSSIINFFFTFLFLFVTVYFWQIFFSKMNKKMEFATLIFFILVLGLLLFKMNNFLEIFVVIEALSFIAYILAGFEKDTKIASSVGIQYLIIGSISSIFLALSFILVYNQFSTTTFLNLLLINLNFFEEQFFSMNSASFFIENNLIFLSIFNLKNIYTFIKKYFVKSLTLILSLFMMKSNSIKLDNEKPSTLMSGSPFDGHFKNNFGISMEDAVIIMEKKGQLLAEQYSFIFFEWWNWKTWVHGYFPEPNSEAYNIFWNLVKTKIKDHDFKFFFNRDYFVEQVMNHYTELKVTGDLWMYDGWSMDMQVETEVINFFNDWAASPGNLSLGYKVKHHYSSENFPFTYKSSDELVYTGEPVIYSPVQEGVTSQNGVENETEISSVPTETNKSEKKNKKDDDGGDDSGGTSHTEDSSSLEGEVETTSIDDSVNSIISELFDFNSEVLSNTLFLNLEQWNFSIYGTIIIVLSFLIGTLFYKIKGAPFHIWAPTVYTRMPTGSMVILVTIFTLIFSLYFFQLFFKIFYLYSNFFSQFFILGGILSLIFGFLGAFDQKILKKFFIYSSIGHVAFLLFSFIAPYTFQSGTSLLMYLLIYLVSTFLLWFLITHNTKKIEFLSNLLVNIKENSLYFFLFVIIVFSMSGIPPLAGFFIKFDILSILALSNEFLILFITLLITVASFYYYLRLVKISSFENFKSYLLQFLKIGSFWVYIRLVFLFVFIMLLLFFPIIFEQSFYYVLSFIF</sequence>
<protein>
    <submittedName>
        <fullName evidence="8">NADH dehydrogenase subunit 2</fullName>
        <ecNumber evidence="8">1.6.5.3</ecNumber>
    </submittedName>
</protein>
<feature type="transmembrane region" description="Helical" evidence="6">
    <location>
        <begin position="33"/>
        <end position="52"/>
    </location>
</feature>
<feature type="transmembrane region" description="Helical" evidence="6">
    <location>
        <begin position="6"/>
        <end position="26"/>
    </location>
</feature>
<evidence type="ECO:0000256" key="1">
    <source>
        <dbReference type="ARBA" id="ARBA00004141"/>
    </source>
</evidence>
<evidence type="ECO:0000256" key="5">
    <source>
        <dbReference type="SAM" id="MobiDB-lite"/>
    </source>
</evidence>
<feature type="compositionally biased region" description="Basic and acidic residues" evidence="5">
    <location>
        <begin position="454"/>
        <end position="464"/>
    </location>
</feature>
<dbReference type="GO" id="GO:0016491">
    <property type="term" value="F:oxidoreductase activity"/>
    <property type="evidence" value="ECO:0007669"/>
    <property type="project" value="UniProtKB-KW"/>
</dbReference>
<evidence type="ECO:0000256" key="4">
    <source>
        <dbReference type="ARBA" id="ARBA00023136"/>
    </source>
</evidence>
<name>Q9TAI8_CAFRO</name>
<dbReference type="EC" id="1.6.5.3" evidence="8"/>
<feature type="transmembrane region" description="Helical" evidence="6">
    <location>
        <begin position="728"/>
        <end position="746"/>
    </location>
</feature>
<dbReference type="EMBL" id="AF193903">
    <property type="protein sequence ID" value="AAF05798.1"/>
    <property type="molecule type" value="Genomic_DNA"/>
</dbReference>
<feature type="transmembrane region" description="Helical" evidence="6">
    <location>
        <begin position="154"/>
        <end position="178"/>
    </location>
</feature>
<keyword evidence="4 6" id="KW-0472">Membrane</keyword>
<comment type="subcellular location">
    <subcellularLocation>
        <location evidence="1">Membrane</location>
        <topology evidence="1">Multi-pass membrane protein</topology>
    </subcellularLocation>
</comment>
<dbReference type="RefSeq" id="NP_051147.1">
    <property type="nucleotide sequence ID" value="NC_000946.1"/>
</dbReference>
<feature type="transmembrane region" description="Helical" evidence="6">
    <location>
        <begin position="523"/>
        <end position="544"/>
    </location>
</feature>
<evidence type="ECO:0000256" key="6">
    <source>
        <dbReference type="SAM" id="Phobius"/>
    </source>
</evidence>
<feature type="transmembrane region" description="Helical" evidence="6">
    <location>
        <begin position="565"/>
        <end position="588"/>
    </location>
</feature>
<dbReference type="InterPro" id="IPR001750">
    <property type="entry name" value="ND/Mrp_TM"/>
</dbReference>
<feature type="transmembrane region" description="Helical" evidence="6">
    <location>
        <begin position="123"/>
        <end position="142"/>
    </location>
</feature>
<dbReference type="AlphaFoldDB" id="Q9TAI8"/>
<dbReference type="Pfam" id="PF00361">
    <property type="entry name" value="Proton_antipo_M"/>
    <property type="match status" value="2"/>
</dbReference>
<feature type="region of interest" description="Disordered" evidence="5">
    <location>
        <begin position="432"/>
        <end position="489"/>
    </location>
</feature>
<feature type="transmembrane region" description="Helical" evidence="6">
    <location>
        <begin position="691"/>
        <end position="716"/>
    </location>
</feature>
<reference evidence="8" key="1">
    <citation type="submission" date="1999-10" db="EMBL/GenBank/DDBJ databases">
        <title>The mitochondrial genome of Cafeteria roenbergensis.</title>
        <authorList>
            <person name="Burger G."/>
        </authorList>
    </citation>
    <scope>NUCLEOTIDE SEQUENCE</scope>
</reference>
<keyword evidence="3 6" id="KW-1133">Transmembrane helix</keyword>
<organism evidence="8">
    <name type="scientific">Cafeteria roenbergensis</name>
    <name type="common">Marine flagellate</name>
    <dbReference type="NCBI Taxonomy" id="33653"/>
    <lineage>
        <taxon>Eukaryota</taxon>
        <taxon>Sar</taxon>
        <taxon>Stramenopiles</taxon>
        <taxon>Bigyra</taxon>
        <taxon>Opalozoa</taxon>
        <taxon>Bicosoecida</taxon>
        <taxon>Cafeteriaceae</taxon>
        <taxon>Cafeteria</taxon>
    </lineage>
</organism>
<evidence type="ECO:0000256" key="2">
    <source>
        <dbReference type="ARBA" id="ARBA00022692"/>
    </source>
</evidence>
<gene>
    <name evidence="8" type="primary">nad2</name>
</gene>
<evidence type="ECO:0000256" key="3">
    <source>
        <dbReference type="ARBA" id="ARBA00022989"/>
    </source>
</evidence>
<dbReference type="PANTHER" id="PTHR22773">
    <property type="entry name" value="NADH DEHYDROGENASE"/>
    <property type="match status" value="1"/>
</dbReference>
<feature type="transmembrane region" description="Helical" evidence="6">
    <location>
        <begin position="767"/>
        <end position="793"/>
    </location>
</feature>
<evidence type="ECO:0000259" key="7">
    <source>
        <dbReference type="Pfam" id="PF00361"/>
    </source>
</evidence>
<evidence type="ECO:0000313" key="8">
    <source>
        <dbReference type="EMBL" id="AAF05798.1"/>
    </source>
</evidence>